<reference evidence="5" key="1">
    <citation type="journal article" date="2019" name="Int. J. Syst. Evol. Microbiol.">
        <title>The Global Catalogue of Microorganisms (GCM) 10K type strain sequencing project: providing services to taxonomists for standard genome sequencing and annotation.</title>
        <authorList>
            <consortium name="The Broad Institute Genomics Platform"/>
            <consortium name="The Broad Institute Genome Sequencing Center for Infectious Disease"/>
            <person name="Wu L."/>
            <person name="Ma J."/>
        </authorList>
    </citation>
    <scope>NUCLEOTIDE SEQUENCE [LARGE SCALE GENOMIC DNA]</scope>
    <source>
        <strain evidence="5">CGMCC 1.15795</strain>
    </source>
</reference>
<protein>
    <submittedName>
        <fullName evidence="4">DUF4476 domain-containing protein</fullName>
    </submittedName>
</protein>
<feature type="compositionally biased region" description="Low complexity" evidence="1">
    <location>
        <begin position="127"/>
        <end position="162"/>
    </location>
</feature>
<accession>A0ABW4QWR1</accession>
<comment type="caution">
    <text evidence="4">The sequence shown here is derived from an EMBL/GenBank/DDBJ whole genome shotgun (WGS) entry which is preliminary data.</text>
</comment>
<feature type="domain" description="DUF4476" evidence="3">
    <location>
        <begin position="240"/>
        <end position="326"/>
    </location>
</feature>
<feature type="region of interest" description="Disordered" evidence="1">
    <location>
        <begin position="126"/>
        <end position="240"/>
    </location>
</feature>
<feature type="compositionally biased region" description="Low complexity" evidence="1">
    <location>
        <begin position="175"/>
        <end position="199"/>
    </location>
</feature>
<dbReference type="Pfam" id="PF14771">
    <property type="entry name" value="DUF4476"/>
    <property type="match status" value="1"/>
</dbReference>
<dbReference type="RefSeq" id="WP_382315317.1">
    <property type="nucleotide sequence ID" value="NZ_JBHUFD010000005.1"/>
</dbReference>
<feature type="signal peptide" evidence="2">
    <location>
        <begin position="1"/>
        <end position="23"/>
    </location>
</feature>
<evidence type="ECO:0000259" key="3">
    <source>
        <dbReference type="Pfam" id="PF14771"/>
    </source>
</evidence>
<feature type="chain" id="PRO_5046636802" evidence="2">
    <location>
        <begin position="24"/>
        <end position="332"/>
    </location>
</feature>
<sequence>MKTLFTLAAAALLTWVASAPAVAAPPAPPAGATFVAERGQVFGLALDGQPLTRPVARQVRVARLVPGQHWADFSVPTRYGPPLRFRTAVWLAPGLETSYVLVLRPGYGPQLRQLGAVPLGRPGYGPQGNYPGYGPQGSYPNGGYQQGYPAPQGPAPYNAPGSYDEDDEDGPPPSSGYGSAPYGNDPRPNNGYGNNGTPAPGYPGGYPPSNAPNAPSAPGSNGSYYPAPGNNGSYLQPLPPADVQNLTEALRSRSFDDARLPLAKQALAEGSVRADELAQLIGTLAFDKSRIELAEYGYAHVSDPQNFYRVYDVLRYPSSIREVQQALGLPQN</sequence>
<evidence type="ECO:0000256" key="1">
    <source>
        <dbReference type="SAM" id="MobiDB-lite"/>
    </source>
</evidence>
<evidence type="ECO:0000313" key="5">
    <source>
        <dbReference type="Proteomes" id="UP001597197"/>
    </source>
</evidence>
<feature type="compositionally biased region" description="Low complexity" evidence="1">
    <location>
        <begin position="211"/>
        <end position="223"/>
    </location>
</feature>
<dbReference type="Proteomes" id="UP001597197">
    <property type="component" value="Unassembled WGS sequence"/>
</dbReference>
<keyword evidence="5" id="KW-1185">Reference proteome</keyword>
<proteinExistence type="predicted"/>
<dbReference type="InterPro" id="IPR028011">
    <property type="entry name" value="DUF4476"/>
</dbReference>
<dbReference type="EMBL" id="JBHUFD010000005">
    <property type="protein sequence ID" value="MFD1873964.1"/>
    <property type="molecule type" value="Genomic_DNA"/>
</dbReference>
<gene>
    <name evidence="4" type="ORF">ACFSDX_16080</name>
</gene>
<evidence type="ECO:0000256" key="2">
    <source>
        <dbReference type="SAM" id="SignalP"/>
    </source>
</evidence>
<organism evidence="4 5">
    <name type="scientific">Hymenobacter bucti</name>
    <dbReference type="NCBI Taxonomy" id="1844114"/>
    <lineage>
        <taxon>Bacteria</taxon>
        <taxon>Pseudomonadati</taxon>
        <taxon>Bacteroidota</taxon>
        <taxon>Cytophagia</taxon>
        <taxon>Cytophagales</taxon>
        <taxon>Hymenobacteraceae</taxon>
        <taxon>Hymenobacter</taxon>
    </lineage>
</organism>
<keyword evidence="2" id="KW-0732">Signal</keyword>
<name>A0ABW4QWR1_9BACT</name>
<evidence type="ECO:0000313" key="4">
    <source>
        <dbReference type="EMBL" id="MFD1873964.1"/>
    </source>
</evidence>